<dbReference type="EMBL" id="LSMT01000141">
    <property type="protein sequence ID" value="PFX25814.1"/>
    <property type="molecule type" value="Genomic_DNA"/>
</dbReference>
<evidence type="ECO:0000313" key="2">
    <source>
        <dbReference type="EMBL" id="PFX25814.1"/>
    </source>
</evidence>
<organism evidence="2 3">
    <name type="scientific">Stylophora pistillata</name>
    <name type="common">Smooth cauliflower coral</name>
    <dbReference type="NCBI Taxonomy" id="50429"/>
    <lineage>
        <taxon>Eukaryota</taxon>
        <taxon>Metazoa</taxon>
        <taxon>Cnidaria</taxon>
        <taxon>Anthozoa</taxon>
        <taxon>Hexacorallia</taxon>
        <taxon>Scleractinia</taxon>
        <taxon>Astrocoeniina</taxon>
        <taxon>Pocilloporidae</taxon>
        <taxon>Stylophora</taxon>
    </lineage>
</organism>
<gene>
    <name evidence="2" type="ORF">AWC38_SpisGene9522</name>
</gene>
<name>A0A2B4S545_STYPI</name>
<keyword evidence="3" id="KW-1185">Reference proteome</keyword>
<dbReference type="AlphaFoldDB" id="A0A2B4S545"/>
<proteinExistence type="predicted"/>
<dbReference type="OrthoDB" id="5947717at2759"/>
<evidence type="ECO:0000313" key="3">
    <source>
        <dbReference type="Proteomes" id="UP000225706"/>
    </source>
</evidence>
<feature type="signal peptide" evidence="1">
    <location>
        <begin position="1"/>
        <end position="23"/>
    </location>
</feature>
<protein>
    <submittedName>
        <fullName evidence="2">Uncharacterized protein</fullName>
    </submittedName>
</protein>
<sequence length="396" mass="43813">MGFKGAIYAGMILVTVLLRHAAGQTIGKCDLTTFTNGGQQCQRTMISNLKNNASLNCSFEYGRQSICLNGRVSGCVDGVPPYDAFKREIVQLLELLVYHCGQLSFDVSSMNPLLLNLVGCDAGKLKEMVSCWDEFRTTFNASRNDSSLCSKYAEGKQKCTNKARESCKSICQYITKDAYNPFCANGTDPPAQTALFDCNPLPSCTNIVVYENAMKCDTKSIKDFASGENCNTVLPKNKNCLREELVKKCSSVQEDKFFDDSVKTLRATLMVEQFFCNKVTLDKAAIHENVKTGDCQQEFFTDAEKCAEPFRSIYSNSVEKKSQEVCTSFAVAKKCLNKVHEESCNFDESTLKAILFNDENPFCENGKDPLKNGVNGAQATIPFLFVISIVFSLVAP</sequence>
<reference evidence="3" key="1">
    <citation type="journal article" date="2017" name="bioRxiv">
        <title>Comparative analysis of the genomes of Stylophora pistillata and Acropora digitifera provides evidence for extensive differences between species of corals.</title>
        <authorList>
            <person name="Voolstra C.R."/>
            <person name="Li Y."/>
            <person name="Liew Y.J."/>
            <person name="Baumgarten S."/>
            <person name="Zoccola D."/>
            <person name="Flot J.-F."/>
            <person name="Tambutte S."/>
            <person name="Allemand D."/>
            <person name="Aranda M."/>
        </authorList>
    </citation>
    <scope>NUCLEOTIDE SEQUENCE [LARGE SCALE GENOMIC DNA]</scope>
</reference>
<accession>A0A2B4S545</accession>
<keyword evidence="1" id="KW-0732">Signal</keyword>
<dbReference type="Proteomes" id="UP000225706">
    <property type="component" value="Unassembled WGS sequence"/>
</dbReference>
<evidence type="ECO:0000256" key="1">
    <source>
        <dbReference type="SAM" id="SignalP"/>
    </source>
</evidence>
<feature type="chain" id="PRO_5012383095" evidence="1">
    <location>
        <begin position="24"/>
        <end position="396"/>
    </location>
</feature>
<comment type="caution">
    <text evidence="2">The sequence shown here is derived from an EMBL/GenBank/DDBJ whole genome shotgun (WGS) entry which is preliminary data.</text>
</comment>